<evidence type="ECO:0000313" key="2">
    <source>
        <dbReference type="Proteomes" id="UP000006222"/>
    </source>
</evidence>
<dbReference type="PATRIC" id="fig|991778.3.peg.2101"/>
<organism evidence="1 2">
    <name type="scientific">Rhodopirellula baltica WH47</name>
    <dbReference type="NCBI Taxonomy" id="991778"/>
    <lineage>
        <taxon>Bacteria</taxon>
        <taxon>Pseudomonadati</taxon>
        <taxon>Planctomycetota</taxon>
        <taxon>Planctomycetia</taxon>
        <taxon>Pirellulales</taxon>
        <taxon>Pirellulaceae</taxon>
        <taxon>Rhodopirellula</taxon>
    </lineage>
</organism>
<name>F2AQL3_RHOBT</name>
<dbReference type="Proteomes" id="UP000006222">
    <property type="component" value="Unassembled WGS sequence"/>
</dbReference>
<accession>F2AQL3</accession>
<reference evidence="1 2" key="1">
    <citation type="journal article" date="2013" name="Mar. Genomics">
        <title>Expression of sulfatases in Rhodopirellula baltica and the diversity of sulfatases in the genus Rhodopirellula.</title>
        <authorList>
            <person name="Wegner C.E."/>
            <person name="Richter-Heitmann T."/>
            <person name="Klindworth A."/>
            <person name="Klockow C."/>
            <person name="Richter M."/>
            <person name="Achstetter T."/>
            <person name="Glockner F.O."/>
            <person name="Harder J."/>
        </authorList>
    </citation>
    <scope>NUCLEOTIDE SEQUENCE [LARGE SCALE GENOMIC DNA]</scope>
    <source>
        <strain evidence="1 2">WH47</strain>
    </source>
</reference>
<sequence length="62" mass="7324">MDWPVTRFFNRINPDCHQQLFKKDKTQVRQVDEISPLKIPDQRTSTQSDFRTLDLDSLSSLS</sequence>
<protein>
    <submittedName>
        <fullName evidence="1">Uncharacterized protein</fullName>
    </submittedName>
</protein>
<dbReference type="EMBL" id="AFAR01000117">
    <property type="protein sequence ID" value="EGF28023.1"/>
    <property type="molecule type" value="Genomic_DNA"/>
</dbReference>
<dbReference type="AlphaFoldDB" id="F2AQL3"/>
<comment type="caution">
    <text evidence="1">The sequence shown here is derived from an EMBL/GenBank/DDBJ whole genome shotgun (WGS) entry which is preliminary data.</text>
</comment>
<proteinExistence type="predicted"/>
<gene>
    <name evidence="1" type="ORF">RBWH47_01241</name>
</gene>
<evidence type="ECO:0000313" key="1">
    <source>
        <dbReference type="EMBL" id="EGF28023.1"/>
    </source>
</evidence>